<evidence type="ECO:0000256" key="1">
    <source>
        <dbReference type="SAM" id="MobiDB-lite"/>
    </source>
</evidence>
<dbReference type="GeneID" id="64975792"/>
<dbReference type="EMBL" id="AP024447">
    <property type="protein sequence ID" value="BCS25787.1"/>
    <property type="molecule type" value="Genomic_DNA"/>
</dbReference>
<sequence>MSFWKGWALWQKLSIALAFLLFLVLVYSFTVLTYNRRKVRKQAAKEANERAEQKAEMGEVGSESNEIPFGATALEKGIEVEGIWTMKRHSIAKPPTVSEKRRSSILGSLLRHKSTASSFQMPHTLDITSTIGDDSHRSSGTADGNAESVLESIHIDTFRSSRPPKLDIGGMGPGDREGPKLVENERPLSRPWFVSRSSWMKPIMGYKRMSVRDGRRRGSSEDFRRRFSKLFDETLPPGPPRPAERFQLTPIYQESNESSGRPSLESIIEQPVITGSKVEVQKQQG</sequence>
<dbReference type="RefSeq" id="XP_041557981.1">
    <property type="nucleotide sequence ID" value="XM_041705502.1"/>
</dbReference>
<dbReference type="AlphaFoldDB" id="A0A7R7XR06"/>
<protein>
    <submittedName>
        <fullName evidence="2">Uncharacterized protein</fullName>
    </submittedName>
</protein>
<name>A0A7R7XR06_9EURO</name>
<keyword evidence="3" id="KW-1185">Reference proteome</keyword>
<dbReference type="Proteomes" id="UP000654913">
    <property type="component" value="Chromosome 5"/>
</dbReference>
<organism evidence="2 3">
    <name type="scientific">Aspergillus puulaauensis</name>
    <dbReference type="NCBI Taxonomy" id="1220207"/>
    <lineage>
        <taxon>Eukaryota</taxon>
        <taxon>Fungi</taxon>
        <taxon>Dikarya</taxon>
        <taxon>Ascomycota</taxon>
        <taxon>Pezizomycotina</taxon>
        <taxon>Eurotiomycetes</taxon>
        <taxon>Eurotiomycetidae</taxon>
        <taxon>Eurotiales</taxon>
        <taxon>Aspergillaceae</taxon>
        <taxon>Aspergillus</taxon>
    </lineage>
</organism>
<feature type="region of interest" description="Disordered" evidence="1">
    <location>
        <begin position="160"/>
        <end position="182"/>
    </location>
</feature>
<dbReference type="KEGG" id="apuu:APUU_50498A"/>
<proteinExistence type="predicted"/>
<evidence type="ECO:0000313" key="2">
    <source>
        <dbReference type="EMBL" id="BCS25787.1"/>
    </source>
</evidence>
<dbReference type="PANTHER" id="PTHR40623:SF2">
    <property type="entry name" value="INTEGRAL MEMBRANE PROTEIN"/>
    <property type="match status" value="1"/>
</dbReference>
<evidence type="ECO:0000313" key="3">
    <source>
        <dbReference type="Proteomes" id="UP000654913"/>
    </source>
</evidence>
<dbReference type="OrthoDB" id="5426165at2759"/>
<reference evidence="2" key="2">
    <citation type="submission" date="2021-02" db="EMBL/GenBank/DDBJ databases">
        <title>Aspergillus puulaauensis MK2 genome sequence.</title>
        <authorList>
            <person name="Futagami T."/>
            <person name="Mori K."/>
            <person name="Kadooka C."/>
            <person name="Tanaka T."/>
        </authorList>
    </citation>
    <scope>NUCLEOTIDE SEQUENCE</scope>
    <source>
        <strain evidence="2">MK2</strain>
    </source>
</reference>
<gene>
    <name evidence="2" type="ORF">APUU_50498A</name>
</gene>
<reference evidence="2" key="1">
    <citation type="submission" date="2021-01" db="EMBL/GenBank/DDBJ databases">
        <authorList>
            <consortium name="Aspergillus puulaauensis MK2 genome sequencing consortium"/>
            <person name="Kazuki M."/>
            <person name="Futagami T."/>
        </authorList>
    </citation>
    <scope>NUCLEOTIDE SEQUENCE</scope>
    <source>
        <strain evidence="2">MK2</strain>
    </source>
</reference>
<dbReference type="PANTHER" id="PTHR40623">
    <property type="entry name" value="INTEGRAL MEMBRANE PROTEIN"/>
    <property type="match status" value="1"/>
</dbReference>
<accession>A0A7R7XR06</accession>